<protein>
    <recommendedName>
        <fullName evidence="3">Reverse transcriptase</fullName>
    </recommendedName>
</protein>
<evidence type="ECO:0000313" key="2">
    <source>
        <dbReference type="Proteomes" id="UP001066276"/>
    </source>
</evidence>
<keyword evidence="2" id="KW-1185">Reference proteome</keyword>
<gene>
    <name evidence="1" type="ORF">NDU88_002942</name>
</gene>
<dbReference type="EMBL" id="JANPWB010000015">
    <property type="protein sequence ID" value="KAJ1089798.1"/>
    <property type="molecule type" value="Genomic_DNA"/>
</dbReference>
<dbReference type="PANTHER" id="PTHR19446">
    <property type="entry name" value="REVERSE TRANSCRIPTASES"/>
    <property type="match status" value="1"/>
</dbReference>
<dbReference type="Proteomes" id="UP001066276">
    <property type="component" value="Chromosome 11"/>
</dbReference>
<evidence type="ECO:0000313" key="1">
    <source>
        <dbReference type="EMBL" id="KAJ1089798.1"/>
    </source>
</evidence>
<comment type="caution">
    <text evidence="1">The sequence shown here is derived from an EMBL/GenBank/DDBJ whole genome shotgun (WGS) entry which is preliminary data.</text>
</comment>
<sequence length="116" mass="12860">MAVVNTSDMLGIEELDIHLNDVILDIQDSLPDKVPGPDGVPADLFKYIIDLWAPILVHVFRAASTSVLPPSWSSTIIVPICEKLDHTDLACYRPISLIDATTKIFSRILLDYSSRI</sequence>
<name>A0AAV7LF87_PLEWA</name>
<accession>A0AAV7LF87</accession>
<reference evidence="1" key="1">
    <citation type="journal article" date="2022" name="bioRxiv">
        <title>Sequencing and chromosome-scale assembly of the giantPleurodeles waltlgenome.</title>
        <authorList>
            <person name="Brown T."/>
            <person name="Elewa A."/>
            <person name="Iarovenko S."/>
            <person name="Subramanian E."/>
            <person name="Araus A.J."/>
            <person name="Petzold A."/>
            <person name="Susuki M."/>
            <person name="Suzuki K.-i.T."/>
            <person name="Hayashi T."/>
            <person name="Toyoda A."/>
            <person name="Oliveira C."/>
            <person name="Osipova E."/>
            <person name="Leigh N.D."/>
            <person name="Simon A."/>
            <person name="Yun M.H."/>
        </authorList>
    </citation>
    <scope>NUCLEOTIDE SEQUENCE</scope>
    <source>
        <strain evidence="1">20211129_DDA</strain>
        <tissue evidence="1">Liver</tissue>
    </source>
</reference>
<organism evidence="1 2">
    <name type="scientific">Pleurodeles waltl</name>
    <name type="common">Iberian ribbed newt</name>
    <dbReference type="NCBI Taxonomy" id="8319"/>
    <lineage>
        <taxon>Eukaryota</taxon>
        <taxon>Metazoa</taxon>
        <taxon>Chordata</taxon>
        <taxon>Craniata</taxon>
        <taxon>Vertebrata</taxon>
        <taxon>Euteleostomi</taxon>
        <taxon>Amphibia</taxon>
        <taxon>Batrachia</taxon>
        <taxon>Caudata</taxon>
        <taxon>Salamandroidea</taxon>
        <taxon>Salamandridae</taxon>
        <taxon>Pleurodelinae</taxon>
        <taxon>Pleurodeles</taxon>
    </lineage>
</organism>
<proteinExistence type="predicted"/>
<evidence type="ECO:0008006" key="3">
    <source>
        <dbReference type="Google" id="ProtNLM"/>
    </source>
</evidence>
<dbReference type="AlphaFoldDB" id="A0AAV7LF87"/>